<dbReference type="InterPro" id="IPR036236">
    <property type="entry name" value="Znf_C2H2_sf"/>
</dbReference>
<dbReference type="GO" id="GO:0005634">
    <property type="term" value="C:nucleus"/>
    <property type="evidence" value="ECO:0007669"/>
    <property type="project" value="UniProtKB-SubCell"/>
</dbReference>
<evidence type="ECO:0000259" key="9">
    <source>
        <dbReference type="PROSITE" id="PS50157"/>
    </source>
</evidence>
<dbReference type="VEuPathDB" id="FungiDB:PCH_Pc21g22480"/>
<gene>
    <name evidence="10" type="ORF">Pc21g22480</name>
    <name evidence="10" type="ORF">PCH_Pc21g22480</name>
</gene>
<comment type="subcellular location">
    <subcellularLocation>
        <location evidence="1">Nucleus</location>
    </subcellularLocation>
</comment>
<dbReference type="GO" id="GO:0000978">
    <property type="term" value="F:RNA polymerase II cis-regulatory region sequence-specific DNA binding"/>
    <property type="evidence" value="ECO:0007669"/>
    <property type="project" value="InterPro"/>
</dbReference>
<dbReference type="EMBL" id="AM920436">
    <property type="protein sequence ID" value="CAP97145.1"/>
    <property type="molecule type" value="Genomic_DNA"/>
</dbReference>
<feature type="compositionally biased region" description="Low complexity" evidence="8">
    <location>
        <begin position="117"/>
        <end position="131"/>
    </location>
</feature>
<keyword evidence="2" id="KW-0479">Metal-binding</keyword>
<dbReference type="Pfam" id="PF00096">
    <property type="entry name" value="zf-C2H2"/>
    <property type="match status" value="1"/>
</dbReference>
<dbReference type="PROSITE" id="PS50157">
    <property type="entry name" value="ZINC_FINGER_C2H2_2"/>
    <property type="match status" value="2"/>
</dbReference>
<feature type="domain" description="C2H2-type" evidence="9">
    <location>
        <begin position="19"/>
        <end position="46"/>
    </location>
</feature>
<keyword evidence="11" id="KW-1185">Reference proteome</keyword>
<evidence type="ECO:0000256" key="7">
    <source>
        <dbReference type="PROSITE-ProRule" id="PRU00042"/>
    </source>
</evidence>
<name>B6HNF6_PENRW</name>
<dbReference type="PANTHER" id="PTHR40626:SF11">
    <property type="entry name" value="ZINC FINGER PROTEIN YPR022C"/>
    <property type="match status" value="1"/>
</dbReference>
<dbReference type="GO" id="GO:0000785">
    <property type="term" value="C:chromatin"/>
    <property type="evidence" value="ECO:0007669"/>
    <property type="project" value="TreeGrafter"/>
</dbReference>
<sequence length="776" mass="86659">MAPTKQPRISDNGKEPRRFTCMSCNKSFKRSEHCARHELMHTQERPFPCRKCGKRYGRKDLLRRHERTIHAEQYVNNAGHDMPENSPSSNASENPDPCDPPNMEDSDSEGPALHNISSSLPQPLGKGPLPQETQDNDVPSMPGEVESSLQVAPLMYHTNGLSLPSGSSLYQYGLQFPSLSTVGGHDTPTGSDPLFMHLLLGGTPGATRYTGIDDINGVVSAPNGEREIPPTSTSSQDVNHTNPAAEHPIGAACGTTLGDGFLDGLGSLDFQADLGTSPSHMWSRDPSNLTQSLPTILQEKSDQSPRYIINETDFERIHRDASVQLGNPDPDCNFFKVNELQQFIKSYIECFHIHLPFIHLPSFSPLDTPSPLILAMASIGALYRLRRRRAYDLFRLSETIEYQWRRIDLQNLATNRKTMTWSDWINFEQTKRALCVMFILSDSLMITFNMTPGFVIDRDLMIEAPASNELWAAKTSDEWEELQRSHPNSPQHTIQSILECMIHAPPTPPNTLVVMHAINIYLWHLNQLAQTVSRFSLGIWPHENLRTTLLRAAISTLERTEAALQAGRSYDYKVAWDDPEHTLVFNCSAVLRAGYSRLLPPSHSFNRLALLVDDHEGLSRAVKTYVTTPLERNEFVTKAASKAYEGFKGPVTIGATLVSKTAAFSWSIEHAVAGWDSALLLTKWVHSMEVDVAGQQPSNEELQLVDDLRSLLAEVQYEHEPNIEGYSLAALLARAWAALLGDVWVWGVTPRMAEILRLLALEYQRQADSVLGGIEQ</sequence>
<accession>B6HNF6</accession>
<dbReference type="PANTHER" id="PTHR40626">
    <property type="entry name" value="MIP31509P"/>
    <property type="match status" value="1"/>
</dbReference>
<dbReference type="GO" id="GO:0000981">
    <property type="term" value="F:DNA-binding transcription factor activity, RNA polymerase II-specific"/>
    <property type="evidence" value="ECO:0007669"/>
    <property type="project" value="InterPro"/>
</dbReference>
<evidence type="ECO:0000256" key="6">
    <source>
        <dbReference type="ARBA" id="ARBA00023242"/>
    </source>
</evidence>
<dbReference type="SMART" id="SM00355">
    <property type="entry name" value="ZnF_C2H2"/>
    <property type="match status" value="2"/>
</dbReference>
<dbReference type="FunFam" id="3.30.160.60:FF:000100">
    <property type="entry name" value="Zinc finger 45-like"/>
    <property type="match status" value="1"/>
</dbReference>
<dbReference type="OMA" id="CIRHERA"/>
<keyword evidence="6" id="KW-0539">Nucleus</keyword>
<dbReference type="InterPro" id="IPR051059">
    <property type="entry name" value="VerF-like"/>
</dbReference>
<dbReference type="OrthoDB" id="654211at2759"/>
<evidence type="ECO:0000256" key="4">
    <source>
        <dbReference type="ARBA" id="ARBA00022771"/>
    </source>
</evidence>
<reference evidence="10 11" key="1">
    <citation type="journal article" date="2008" name="Nat. Biotechnol.">
        <title>Genome sequencing and analysis of the filamentous fungus Penicillium chrysogenum.</title>
        <authorList>
            <person name="van den Berg M.A."/>
            <person name="Albang R."/>
            <person name="Albermann K."/>
            <person name="Badger J.H."/>
            <person name="Daran J.-M."/>
            <person name="Driessen A.J.M."/>
            <person name="Garcia-Estrada C."/>
            <person name="Fedorova N.D."/>
            <person name="Harris D.M."/>
            <person name="Heijne W.H.M."/>
            <person name="Joardar V.S."/>
            <person name="Kiel J.A.K.W."/>
            <person name="Kovalchuk A."/>
            <person name="Martin J.F."/>
            <person name="Nierman W.C."/>
            <person name="Nijland J.G."/>
            <person name="Pronk J.T."/>
            <person name="Roubos J.A."/>
            <person name="van der Klei I.J."/>
            <person name="van Peij N.N.M.E."/>
            <person name="Veenhuis M."/>
            <person name="von Doehren H."/>
            <person name="Wagner C."/>
            <person name="Wortman J.R."/>
            <person name="Bovenberg R.A.L."/>
        </authorList>
    </citation>
    <scope>NUCLEOTIDE SEQUENCE [LARGE SCALE GENOMIC DNA]</scope>
    <source>
        <strain evidence="11">ATCC 28089 / DSM 1075 / NRRL 1951 / Wisconsin 54-1255</strain>
    </source>
</reference>
<evidence type="ECO:0000313" key="11">
    <source>
        <dbReference type="Proteomes" id="UP000000724"/>
    </source>
</evidence>
<keyword evidence="3" id="KW-0677">Repeat</keyword>
<dbReference type="BioCyc" id="PCHR:PC21G22480-MONOMER"/>
<dbReference type="GO" id="GO:0008270">
    <property type="term" value="F:zinc ion binding"/>
    <property type="evidence" value="ECO:0007669"/>
    <property type="project" value="UniProtKB-KW"/>
</dbReference>
<evidence type="ECO:0000256" key="3">
    <source>
        <dbReference type="ARBA" id="ARBA00022737"/>
    </source>
</evidence>
<keyword evidence="5" id="KW-0862">Zinc</keyword>
<dbReference type="Gene3D" id="3.30.160.60">
    <property type="entry name" value="Classic Zinc Finger"/>
    <property type="match status" value="2"/>
</dbReference>
<dbReference type="Proteomes" id="UP000000724">
    <property type="component" value="Contig Pc00c21"/>
</dbReference>
<evidence type="ECO:0000256" key="5">
    <source>
        <dbReference type="ARBA" id="ARBA00022833"/>
    </source>
</evidence>
<evidence type="ECO:0000256" key="8">
    <source>
        <dbReference type="SAM" id="MobiDB-lite"/>
    </source>
</evidence>
<dbReference type="HOGENOM" id="CLU_007423_1_0_1"/>
<dbReference type="PROSITE" id="PS00028">
    <property type="entry name" value="ZINC_FINGER_C2H2_1"/>
    <property type="match status" value="2"/>
</dbReference>
<evidence type="ECO:0000256" key="2">
    <source>
        <dbReference type="ARBA" id="ARBA00022723"/>
    </source>
</evidence>
<evidence type="ECO:0000256" key="1">
    <source>
        <dbReference type="ARBA" id="ARBA00004123"/>
    </source>
</evidence>
<keyword evidence="4 7" id="KW-0863">Zinc-finger</keyword>
<organism evidence="10 11">
    <name type="scientific">Penicillium rubens (strain ATCC 28089 / DSM 1075 / NRRL 1951 / Wisconsin 54-1255)</name>
    <name type="common">Penicillium chrysogenum</name>
    <dbReference type="NCBI Taxonomy" id="500485"/>
    <lineage>
        <taxon>Eukaryota</taxon>
        <taxon>Fungi</taxon>
        <taxon>Dikarya</taxon>
        <taxon>Ascomycota</taxon>
        <taxon>Pezizomycotina</taxon>
        <taxon>Eurotiomycetes</taxon>
        <taxon>Eurotiomycetidae</taxon>
        <taxon>Eurotiales</taxon>
        <taxon>Aspergillaceae</taxon>
        <taxon>Penicillium</taxon>
        <taxon>Penicillium chrysogenum species complex</taxon>
    </lineage>
</organism>
<dbReference type="AlphaFoldDB" id="B6HNF6"/>
<evidence type="ECO:0000313" key="10">
    <source>
        <dbReference type="EMBL" id="CAP97145.1"/>
    </source>
</evidence>
<feature type="domain" description="C2H2-type" evidence="9">
    <location>
        <begin position="47"/>
        <end position="75"/>
    </location>
</feature>
<dbReference type="InterPro" id="IPR013087">
    <property type="entry name" value="Znf_C2H2_type"/>
</dbReference>
<feature type="region of interest" description="Disordered" evidence="8">
    <location>
        <begin position="74"/>
        <end position="145"/>
    </location>
</feature>
<proteinExistence type="predicted"/>
<dbReference type="eggNOG" id="KOG1721">
    <property type="taxonomic scope" value="Eukaryota"/>
</dbReference>
<feature type="compositionally biased region" description="Low complexity" evidence="8">
    <location>
        <begin position="84"/>
        <end position="95"/>
    </location>
</feature>
<dbReference type="SUPFAM" id="SSF57667">
    <property type="entry name" value="beta-beta-alpha zinc fingers"/>
    <property type="match status" value="1"/>
</dbReference>
<protein>
    <submittedName>
        <fullName evidence="10">Pc21g22480 protein</fullName>
    </submittedName>
</protein>